<feature type="chain" id="PRO_5017987010" description="PepSY domain-containing protein" evidence="1">
    <location>
        <begin position="19"/>
        <end position="114"/>
    </location>
</feature>
<organism evidence="2 3">
    <name type="scientific">Asticcacaulis excentricus</name>
    <dbReference type="NCBI Taxonomy" id="78587"/>
    <lineage>
        <taxon>Bacteria</taxon>
        <taxon>Pseudomonadati</taxon>
        <taxon>Pseudomonadota</taxon>
        <taxon>Alphaproteobacteria</taxon>
        <taxon>Caulobacterales</taxon>
        <taxon>Caulobacteraceae</taxon>
        <taxon>Asticcacaulis</taxon>
    </lineage>
</organism>
<accession>A0A3G9G4L2</accession>
<dbReference type="RefSeq" id="WP_126421405.1">
    <property type="nucleotide sequence ID" value="NZ_AP018827.1"/>
</dbReference>
<sequence length="114" mass="12780">MKPILTLSALLLVGAPFAAEARERAPFGWPPAHEEVRQMPLRPEARPRFDEAERLTVQQRYSIDDAITLVEQRTGGRYVSGNQTGPSTFVIKVQIGPNIVTYRVDLANRSMSKM</sequence>
<protein>
    <recommendedName>
        <fullName evidence="4">PepSY domain-containing protein</fullName>
    </recommendedName>
</protein>
<evidence type="ECO:0000313" key="3">
    <source>
        <dbReference type="Proteomes" id="UP000278756"/>
    </source>
</evidence>
<dbReference type="Proteomes" id="UP000278756">
    <property type="component" value="Chromosome 1"/>
</dbReference>
<reference evidence="3" key="2">
    <citation type="journal article" date="2017" name="Plant Physiol. Biochem.">
        <title>Differential oxidative and antioxidative response of duckweed Lemna minor toward plant growth promoting/inhibiting bacteria.</title>
        <authorList>
            <person name="Ishizawa H."/>
            <person name="Kuroda M."/>
            <person name="Morikawa M."/>
            <person name="Ike M."/>
        </authorList>
    </citation>
    <scope>NUCLEOTIDE SEQUENCE [LARGE SCALE GENOMIC DNA]</scope>
    <source>
        <strain evidence="3">M6</strain>
    </source>
</reference>
<evidence type="ECO:0008006" key="4">
    <source>
        <dbReference type="Google" id="ProtNLM"/>
    </source>
</evidence>
<dbReference type="OrthoDB" id="9839753at2"/>
<name>A0A3G9G4L2_9CAUL</name>
<keyword evidence="1" id="KW-0732">Signal</keyword>
<proteinExistence type="predicted"/>
<dbReference type="EMBL" id="AP018827">
    <property type="protein sequence ID" value="BBF80815.1"/>
    <property type="molecule type" value="Genomic_DNA"/>
</dbReference>
<gene>
    <name evidence="2" type="ORF">EM6_1400</name>
</gene>
<evidence type="ECO:0000313" key="2">
    <source>
        <dbReference type="EMBL" id="BBF80815.1"/>
    </source>
</evidence>
<feature type="signal peptide" evidence="1">
    <location>
        <begin position="1"/>
        <end position="18"/>
    </location>
</feature>
<dbReference type="AlphaFoldDB" id="A0A3G9G4L2"/>
<evidence type="ECO:0000256" key="1">
    <source>
        <dbReference type="SAM" id="SignalP"/>
    </source>
</evidence>
<reference evidence="3" key="1">
    <citation type="journal article" date="2017" name="Biotechnol. Biofuels">
        <title>Evaluation of environmental bacterial communities as a factor affecting the growth of duckweed Lemna minor.</title>
        <authorList>
            <person name="Ishizawa H."/>
            <person name="Kuroda M."/>
            <person name="Morikawa M."/>
            <person name="Ike M."/>
        </authorList>
    </citation>
    <scope>NUCLEOTIDE SEQUENCE [LARGE SCALE GENOMIC DNA]</scope>
    <source>
        <strain evidence="3">M6</strain>
    </source>
</reference>